<evidence type="ECO:0000256" key="1">
    <source>
        <dbReference type="SAM" id="Phobius"/>
    </source>
</evidence>
<accession>A0A5C8V6I3</accession>
<keyword evidence="1" id="KW-0812">Transmembrane</keyword>
<comment type="caution">
    <text evidence="2">The sequence shown here is derived from an EMBL/GenBank/DDBJ whole genome shotgun (WGS) entry which is preliminary data.</text>
</comment>
<name>A0A5C8V6I3_9FLAO</name>
<dbReference type="AlphaFoldDB" id="A0A5C8V6I3"/>
<proteinExistence type="predicted"/>
<sequence>MSKNVKTYILLGAVLMIWGIIAVKVFGVLSPEPEISVFAENVNFKPKEIIQRDTFSIVSDYRDPFLGTMSTSKKNTIKKTKRPVVQFPNINYTGLITGQQNKDNIFFVTINGTQYLMQKRGENNGVTLVSGTSKNIRVRYKGIAKTIQLQNATN</sequence>
<gene>
    <name evidence="2" type="ORF">FVB32_16345</name>
</gene>
<organism evidence="2 3">
    <name type="scientific">Flagellimonas hymeniacidonis</name>
    <dbReference type="NCBI Taxonomy" id="2603628"/>
    <lineage>
        <taxon>Bacteria</taxon>
        <taxon>Pseudomonadati</taxon>
        <taxon>Bacteroidota</taxon>
        <taxon>Flavobacteriia</taxon>
        <taxon>Flavobacteriales</taxon>
        <taxon>Flavobacteriaceae</taxon>
        <taxon>Flagellimonas</taxon>
    </lineage>
</organism>
<keyword evidence="1" id="KW-0472">Membrane</keyword>
<dbReference type="EMBL" id="VRUR01000002">
    <property type="protein sequence ID" value="TXN36127.1"/>
    <property type="molecule type" value="Genomic_DNA"/>
</dbReference>
<evidence type="ECO:0008006" key="4">
    <source>
        <dbReference type="Google" id="ProtNLM"/>
    </source>
</evidence>
<protein>
    <recommendedName>
        <fullName evidence="4">Type II secretion system protein GspC N-terminal domain-containing protein</fullName>
    </recommendedName>
</protein>
<evidence type="ECO:0000313" key="2">
    <source>
        <dbReference type="EMBL" id="TXN36127.1"/>
    </source>
</evidence>
<dbReference type="RefSeq" id="WP_147744898.1">
    <property type="nucleotide sequence ID" value="NZ_VRUR01000002.1"/>
</dbReference>
<reference evidence="2 3" key="1">
    <citation type="submission" date="2019-08" db="EMBL/GenBank/DDBJ databases">
        <title>Professor.</title>
        <authorList>
            <person name="Park J.S."/>
        </authorList>
    </citation>
    <scope>NUCLEOTIDE SEQUENCE [LARGE SCALE GENOMIC DNA]</scope>
    <source>
        <strain evidence="2 3">176CP5-101</strain>
    </source>
</reference>
<keyword evidence="1" id="KW-1133">Transmembrane helix</keyword>
<keyword evidence="3" id="KW-1185">Reference proteome</keyword>
<feature type="transmembrane region" description="Helical" evidence="1">
    <location>
        <begin position="7"/>
        <end position="29"/>
    </location>
</feature>
<dbReference type="Proteomes" id="UP000321456">
    <property type="component" value="Unassembled WGS sequence"/>
</dbReference>
<evidence type="ECO:0000313" key="3">
    <source>
        <dbReference type="Proteomes" id="UP000321456"/>
    </source>
</evidence>